<name>A0ABD3PIF6_9STRA</name>
<dbReference type="AlphaFoldDB" id="A0ABD3PIF6"/>
<dbReference type="Proteomes" id="UP001516023">
    <property type="component" value="Unassembled WGS sequence"/>
</dbReference>
<comment type="caution">
    <text evidence="1">The sequence shown here is derived from an EMBL/GenBank/DDBJ whole genome shotgun (WGS) entry which is preliminary data.</text>
</comment>
<dbReference type="PANTHER" id="PTHR35455:SF1">
    <property type="entry name" value="AGAP005842-PA"/>
    <property type="match status" value="1"/>
</dbReference>
<reference evidence="1 2" key="1">
    <citation type="journal article" date="2020" name="G3 (Bethesda)">
        <title>Improved Reference Genome for Cyclotella cryptica CCMP332, a Model for Cell Wall Morphogenesis, Salinity Adaptation, and Lipid Production in Diatoms (Bacillariophyta).</title>
        <authorList>
            <person name="Roberts W.R."/>
            <person name="Downey K.M."/>
            <person name="Ruck E.C."/>
            <person name="Traller J.C."/>
            <person name="Alverson A.J."/>
        </authorList>
    </citation>
    <scope>NUCLEOTIDE SEQUENCE [LARGE SCALE GENOMIC DNA]</scope>
    <source>
        <strain evidence="1 2">CCMP332</strain>
    </source>
</reference>
<sequence length="84" mass="9630">MSSLEKTYNTRVLQCETSQCGHYILEESMNCVTHCVSPDCHRQVGYDVNPLEDGEVDEVRASQFAICVTHEILKERARARERRG</sequence>
<evidence type="ECO:0000313" key="2">
    <source>
        <dbReference type="Proteomes" id="UP001516023"/>
    </source>
</evidence>
<accession>A0ABD3PIF6</accession>
<dbReference type="Pfam" id="PF16029">
    <property type="entry name" value="DUF4787"/>
    <property type="match status" value="1"/>
</dbReference>
<keyword evidence="2" id="KW-1185">Reference proteome</keyword>
<dbReference type="InterPro" id="IPR031985">
    <property type="entry name" value="DUF4787"/>
</dbReference>
<protein>
    <submittedName>
        <fullName evidence="1">Uncharacterized protein</fullName>
    </submittedName>
</protein>
<gene>
    <name evidence="1" type="ORF">HJC23_002900</name>
</gene>
<proteinExistence type="predicted"/>
<dbReference type="EMBL" id="JABMIG020000165">
    <property type="protein sequence ID" value="KAL3787975.1"/>
    <property type="molecule type" value="Genomic_DNA"/>
</dbReference>
<organism evidence="1 2">
    <name type="scientific">Cyclotella cryptica</name>
    <dbReference type="NCBI Taxonomy" id="29204"/>
    <lineage>
        <taxon>Eukaryota</taxon>
        <taxon>Sar</taxon>
        <taxon>Stramenopiles</taxon>
        <taxon>Ochrophyta</taxon>
        <taxon>Bacillariophyta</taxon>
        <taxon>Coscinodiscophyceae</taxon>
        <taxon>Thalassiosirophycidae</taxon>
        <taxon>Stephanodiscales</taxon>
        <taxon>Stephanodiscaceae</taxon>
        <taxon>Cyclotella</taxon>
    </lineage>
</organism>
<dbReference type="PANTHER" id="PTHR35455">
    <property type="entry name" value="UNNAMED PRODUCT"/>
    <property type="match status" value="1"/>
</dbReference>
<evidence type="ECO:0000313" key="1">
    <source>
        <dbReference type="EMBL" id="KAL3787975.1"/>
    </source>
</evidence>